<comment type="caution">
    <text evidence="4">The sequence shown here is derived from an EMBL/GenBank/DDBJ whole genome shotgun (WGS) entry which is preliminary data.</text>
</comment>
<dbReference type="InterPro" id="IPR036770">
    <property type="entry name" value="Ankyrin_rpt-contain_sf"/>
</dbReference>
<evidence type="ECO:0000256" key="3">
    <source>
        <dbReference type="PROSITE-ProRule" id="PRU00023"/>
    </source>
</evidence>
<feature type="non-terminal residue" evidence="4">
    <location>
        <position position="1"/>
    </location>
</feature>
<dbReference type="PROSITE" id="PS50088">
    <property type="entry name" value="ANK_REPEAT"/>
    <property type="match status" value="5"/>
</dbReference>
<feature type="repeat" description="ANK" evidence="3">
    <location>
        <begin position="212"/>
        <end position="247"/>
    </location>
</feature>
<reference evidence="4" key="1">
    <citation type="submission" date="2022-03" db="EMBL/GenBank/DDBJ databases">
        <authorList>
            <person name="Martin C."/>
        </authorList>
    </citation>
    <scope>NUCLEOTIDE SEQUENCE</scope>
</reference>
<keyword evidence="1" id="KW-0677">Repeat</keyword>
<dbReference type="PROSITE" id="PS50297">
    <property type="entry name" value="ANK_REP_REGION"/>
    <property type="match status" value="4"/>
</dbReference>
<evidence type="ECO:0000256" key="1">
    <source>
        <dbReference type="ARBA" id="ARBA00022737"/>
    </source>
</evidence>
<sequence length="454" mass="50382">QVLKLSRQAWTMSCSENHTLDEVENKEDDNEVPVPDESFVAGGSIPPLPLSEPPISTNHPHKATGEAPIGRIEREFNLHKSINCGDITEVKKLVVQDININYELYYNTPLTLAARLGHVDILKVLIEADADVDKAGCAYKQCTPLIYAAKYHENISSAAEMIAILLEAGADVNKADILRHRTPLHWAAFIGNLEGVKHLVNAGADVNTMDTHERTALHRAVENTTANRSDIIRYLVNNGSNIDAKDVDGWTPLTISVIMGNLDNISELLSLGSKVNLKDNFKRPLIMIAQDPMNQAVIAAQLIANRMINPDKGFRYIYPARDNISKQKACDISYDVMMLLLNYGADPHCFGSHISHGYFPSAFYHAVMHLDISCAMLLIDAGGDLRLHNFAHFQLGDNNNKMVCDVKFVLEQRGLMELCKLVIRQHISGNKEKTAYMLNLPMPLAKFVANIGPK</sequence>
<feature type="repeat" description="ANK" evidence="3">
    <location>
        <begin position="248"/>
        <end position="280"/>
    </location>
</feature>
<feature type="repeat" description="ANK" evidence="3">
    <location>
        <begin position="140"/>
        <end position="177"/>
    </location>
</feature>
<name>A0A8S4PYC8_OWEFU</name>
<keyword evidence="2 3" id="KW-0040">ANK repeat</keyword>
<dbReference type="PANTHER" id="PTHR24171:SF9">
    <property type="entry name" value="ANKYRIN REPEAT DOMAIN-CONTAINING PROTEIN 39"/>
    <property type="match status" value="1"/>
</dbReference>
<dbReference type="Gene3D" id="1.25.40.20">
    <property type="entry name" value="Ankyrin repeat-containing domain"/>
    <property type="match status" value="2"/>
</dbReference>
<dbReference type="OrthoDB" id="6120662at2759"/>
<dbReference type="SMART" id="SM00248">
    <property type="entry name" value="ANK"/>
    <property type="match status" value="7"/>
</dbReference>
<dbReference type="PANTHER" id="PTHR24171">
    <property type="entry name" value="ANKYRIN REPEAT DOMAIN-CONTAINING PROTEIN 39-RELATED"/>
    <property type="match status" value="1"/>
</dbReference>
<feature type="repeat" description="ANK" evidence="3">
    <location>
        <begin position="105"/>
        <end position="137"/>
    </location>
</feature>
<organism evidence="4 5">
    <name type="scientific">Owenia fusiformis</name>
    <name type="common">Polychaete worm</name>
    <dbReference type="NCBI Taxonomy" id="6347"/>
    <lineage>
        <taxon>Eukaryota</taxon>
        <taxon>Metazoa</taxon>
        <taxon>Spiralia</taxon>
        <taxon>Lophotrochozoa</taxon>
        <taxon>Annelida</taxon>
        <taxon>Polychaeta</taxon>
        <taxon>Sedentaria</taxon>
        <taxon>Canalipalpata</taxon>
        <taxon>Sabellida</taxon>
        <taxon>Oweniida</taxon>
        <taxon>Oweniidae</taxon>
        <taxon>Owenia</taxon>
    </lineage>
</organism>
<keyword evidence="5" id="KW-1185">Reference proteome</keyword>
<dbReference type="Proteomes" id="UP000749559">
    <property type="component" value="Unassembled WGS sequence"/>
</dbReference>
<accession>A0A8S4PYC8</accession>
<dbReference type="AlphaFoldDB" id="A0A8S4PYC8"/>
<evidence type="ECO:0000313" key="5">
    <source>
        <dbReference type="Proteomes" id="UP000749559"/>
    </source>
</evidence>
<dbReference type="SUPFAM" id="SSF48403">
    <property type="entry name" value="Ankyrin repeat"/>
    <property type="match status" value="1"/>
</dbReference>
<dbReference type="InterPro" id="IPR002110">
    <property type="entry name" value="Ankyrin_rpt"/>
</dbReference>
<proteinExistence type="predicted"/>
<evidence type="ECO:0000313" key="4">
    <source>
        <dbReference type="EMBL" id="CAH1798858.1"/>
    </source>
</evidence>
<protein>
    <submittedName>
        <fullName evidence="4">Uncharacterized protein</fullName>
    </submittedName>
</protein>
<evidence type="ECO:0000256" key="2">
    <source>
        <dbReference type="ARBA" id="ARBA00023043"/>
    </source>
</evidence>
<feature type="repeat" description="ANK" evidence="3">
    <location>
        <begin position="179"/>
        <end position="211"/>
    </location>
</feature>
<dbReference type="EMBL" id="CAIIXF020000011">
    <property type="protein sequence ID" value="CAH1798858.1"/>
    <property type="molecule type" value="Genomic_DNA"/>
</dbReference>
<dbReference type="Pfam" id="PF12796">
    <property type="entry name" value="Ank_2"/>
    <property type="match status" value="2"/>
</dbReference>
<gene>
    <name evidence="4" type="ORF">OFUS_LOCUS22940</name>
</gene>